<dbReference type="RefSeq" id="WP_090796423.1">
    <property type="nucleotide sequence ID" value="NZ_FMYI01000008.1"/>
</dbReference>
<dbReference type="SMART" id="SM00448">
    <property type="entry name" value="REC"/>
    <property type="match status" value="1"/>
</dbReference>
<dbReference type="InterPro" id="IPR001789">
    <property type="entry name" value="Sig_transdc_resp-reg_receiver"/>
</dbReference>
<dbReference type="PROSITE" id="PS01124">
    <property type="entry name" value="HTH_ARAC_FAMILY_2"/>
    <property type="match status" value="1"/>
</dbReference>
<dbReference type="AlphaFoldDB" id="A0A1G6LE16"/>
<dbReference type="PANTHER" id="PTHR43280:SF28">
    <property type="entry name" value="HTH-TYPE TRANSCRIPTIONAL ACTIVATOR RHAS"/>
    <property type="match status" value="1"/>
</dbReference>
<proteinExistence type="predicted"/>
<organism evidence="7 8">
    <name type="scientific">Pelagirhabdus alkalitolerans</name>
    <dbReference type="NCBI Taxonomy" id="1612202"/>
    <lineage>
        <taxon>Bacteria</taxon>
        <taxon>Bacillati</taxon>
        <taxon>Bacillota</taxon>
        <taxon>Bacilli</taxon>
        <taxon>Bacillales</taxon>
        <taxon>Bacillaceae</taxon>
        <taxon>Pelagirhabdus</taxon>
    </lineage>
</organism>
<dbReference type="Pfam" id="PF00072">
    <property type="entry name" value="Response_reg"/>
    <property type="match status" value="1"/>
</dbReference>
<protein>
    <submittedName>
        <fullName evidence="7">Two component transcriptional regulator, AraC family</fullName>
    </submittedName>
</protein>
<dbReference type="GO" id="GO:0000160">
    <property type="term" value="P:phosphorelay signal transduction system"/>
    <property type="evidence" value="ECO:0007669"/>
    <property type="project" value="InterPro"/>
</dbReference>
<gene>
    <name evidence="7" type="ORF">SAMN05421734_10851</name>
</gene>
<evidence type="ECO:0000256" key="2">
    <source>
        <dbReference type="ARBA" id="ARBA00023125"/>
    </source>
</evidence>
<name>A0A1G6LE16_9BACI</name>
<dbReference type="STRING" id="1612202.SAMN05421734_10851"/>
<dbReference type="InterPro" id="IPR020449">
    <property type="entry name" value="Tscrpt_reg_AraC-type_HTH"/>
</dbReference>
<dbReference type="Proteomes" id="UP000242949">
    <property type="component" value="Unassembled WGS sequence"/>
</dbReference>
<dbReference type="InterPro" id="IPR009057">
    <property type="entry name" value="Homeodomain-like_sf"/>
</dbReference>
<dbReference type="Pfam" id="PF17853">
    <property type="entry name" value="GGDEF_2"/>
    <property type="match status" value="1"/>
</dbReference>
<dbReference type="GO" id="GO:0043565">
    <property type="term" value="F:sequence-specific DNA binding"/>
    <property type="evidence" value="ECO:0007669"/>
    <property type="project" value="InterPro"/>
</dbReference>
<dbReference type="OrthoDB" id="9794370at2"/>
<sequence length="513" mass="59376">MTMKILLVDDEKLERVTQRKFIEVNRPDLEICGEASNGDEAIKLIEEHKPDLICLDIQMPGTTGVDVVKKSKKIHPDGKIIMVTAYDTFEYARQVMKYGVKEYLLKPVKESEFLTSIDQVLFEHQKEQAKIIERQRQEERIDTYMSSLRANRILGLLMDYHVDGIQDESLDELMQMDVFAAVVSLREGGHDELARIRKAMEEELLHSHPKTITGPVLGTHIPVLLVLEKQSESMEKRVQHLVSRLNKRIGGLGVLMGAGRMIQQKSEFSRSYEEAISALSIVRQSEGARFHIHHQVDTETAHHDFAKESRLIEAVKQGEIQYIEEEFLRYITSVSEMNGFRFNAVKARIEEFFVVLHRALEELGVHSQRFSSDMISNLTQLREQTHQHIKSVTEDVNRWRADDMTHALDQLKSYIDHHYHEGITLEEAADQAGLSMYYVSKLFKERFGKSFIQYVTERRITEAKDLLSHTKQSLKEIALDLGYKDPNYFSRVFKKETGMSPSEYRESKMKSNQ</sequence>
<dbReference type="PROSITE" id="PS00041">
    <property type="entry name" value="HTH_ARAC_FAMILY_1"/>
    <property type="match status" value="1"/>
</dbReference>
<keyword evidence="8" id="KW-1185">Reference proteome</keyword>
<dbReference type="InterPro" id="IPR018060">
    <property type="entry name" value="HTH_AraC"/>
</dbReference>
<dbReference type="EMBL" id="FMYI01000008">
    <property type="protein sequence ID" value="SDC41479.1"/>
    <property type="molecule type" value="Genomic_DNA"/>
</dbReference>
<dbReference type="Gene3D" id="1.10.10.60">
    <property type="entry name" value="Homeodomain-like"/>
    <property type="match status" value="2"/>
</dbReference>
<dbReference type="InterPro" id="IPR041522">
    <property type="entry name" value="CdaR_GGDEF"/>
</dbReference>
<dbReference type="Gene3D" id="3.40.50.2300">
    <property type="match status" value="1"/>
</dbReference>
<feature type="modified residue" description="4-aspartylphosphate" evidence="4">
    <location>
        <position position="56"/>
    </location>
</feature>
<dbReference type="PANTHER" id="PTHR43280">
    <property type="entry name" value="ARAC-FAMILY TRANSCRIPTIONAL REGULATOR"/>
    <property type="match status" value="1"/>
</dbReference>
<evidence type="ECO:0000259" key="6">
    <source>
        <dbReference type="PROSITE" id="PS50110"/>
    </source>
</evidence>
<feature type="domain" description="Response regulatory" evidence="6">
    <location>
        <begin position="4"/>
        <end position="121"/>
    </location>
</feature>
<dbReference type="PRINTS" id="PR00032">
    <property type="entry name" value="HTHARAC"/>
</dbReference>
<keyword evidence="2" id="KW-0238">DNA-binding</keyword>
<evidence type="ECO:0000256" key="4">
    <source>
        <dbReference type="PROSITE-ProRule" id="PRU00169"/>
    </source>
</evidence>
<dbReference type="SMART" id="SM00342">
    <property type="entry name" value="HTH_ARAC"/>
    <property type="match status" value="1"/>
</dbReference>
<feature type="domain" description="HTH araC/xylS-type" evidence="5">
    <location>
        <begin position="409"/>
        <end position="507"/>
    </location>
</feature>
<evidence type="ECO:0000256" key="3">
    <source>
        <dbReference type="ARBA" id="ARBA00023163"/>
    </source>
</evidence>
<reference evidence="8" key="1">
    <citation type="submission" date="2016-09" db="EMBL/GenBank/DDBJ databases">
        <authorList>
            <person name="Varghese N."/>
            <person name="Submissions S."/>
        </authorList>
    </citation>
    <scope>NUCLEOTIDE SEQUENCE [LARGE SCALE GENOMIC DNA]</scope>
    <source>
        <strain evidence="8">S5</strain>
    </source>
</reference>
<dbReference type="PROSITE" id="PS50110">
    <property type="entry name" value="RESPONSE_REGULATORY"/>
    <property type="match status" value="1"/>
</dbReference>
<dbReference type="Pfam" id="PF12833">
    <property type="entry name" value="HTH_18"/>
    <property type="match status" value="1"/>
</dbReference>
<evidence type="ECO:0000313" key="8">
    <source>
        <dbReference type="Proteomes" id="UP000242949"/>
    </source>
</evidence>
<dbReference type="SUPFAM" id="SSF52172">
    <property type="entry name" value="CheY-like"/>
    <property type="match status" value="1"/>
</dbReference>
<dbReference type="GO" id="GO:0003700">
    <property type="term" value="F:DNA-binding transcription factor activity"/>
    <property type="evidence" value="ECO:0007669"/>
    <property type="project" value="InterPro"/>
</dbReference>
<dbReference type="InterPro" id="IPR018062">
    <property type="entry name" value="HTH_AraC-typ_CS"/>
</dbReference>
<keyword evidence="3" id="KW-0804">Transcription</keyword>
<evidence type="ECO:0000313" key="7">
    <source>
        <dbReference type="EMBL" id="SDC41479.1"/>
    </source>
</evidence>
<evidence type="ECO:0000259" key="5">
    <source>
        <dbReference type="PROSITE" id="PS01124"/>
    </source>
</evidence>
<dbReference type="SUPFAM" id="SSF46689">
    <property type="entry name" value="Homeodomain-like"/>
    <property type="match status" value="2"/>
</dbReference>
<keyword evidence="1" id="KW-0805">Transcription regulation</keyword>
<evidence type="ECO:0000256" key="1">
    <source>
        <dbReference type="ARBA" id="ARBA00023015"/>
    </source>
</evidence>
<accession>A0A1G6LE16</accession>
<dbReference type="InterPro" id="IPR011006">
    <property type="entry name" value="CheY-like_superfamily"/>
</dbReference>
<dbReference type="CDD" id="cd17536">
    <property type="entry name" value="REC_YesN-like"/>
    <property type="match status" value="1"/>
</dbReference>
<keyword evidence="4" id="KW-0597">Phosphoprotein</keyword>